<dbReference type="STRING" id="990316.MCON_0818"/>
<keyword evidence="2" id="KW-1185">Reference proteome</keyword>
<dbReference type="RefSeq" id="WP_013718665.1">
    <property type="nucleotide sequence ID" value="NC_015416.1"/>
</dbReference>
<accession>F4BYA3</accession>
<dbReference type="HOGENOM" id="CLU_982846_0_0_2"/>
<dbReference type="InParanoid" id="F4BYA3"/>
<sequence>MSILKGYAVATGAPGADHTYVKCDNPAFSWPCWGRDSGGKEICSGSGYASVADCISQPSSHAGIIYAVTGVCHQTANRILFPAEEVVVSKAGGYSASVLLYGTYGTNHKEWIGRLKKCEDANAKRLSESPEIETPITSPESAYIQKVIGIYSKAERTDERFDITLLGKELQLMMEFRLGGILDLEEVDSATKLQANFLEIKHEMDQDFLGGKISIERYVHDANEGIGDFLRQLAEVLGKDQFYKVFGLAPPTGSFALIDLEIAKRAHSRK</sequence>
<dbReference type="Proteomes" id="UP000007807">
    <property type="component" value="Chromosome"/>
</dbReference>
<reference evidence="1 2" key="1">
    <citation type="journal article" date="2011" name="J. Bacteriol.">
        <title>Complete genome sequence of Methanosaeta concilii, a specialist in aceticlastic methanogenesis.</title>
        <authorList>
            <person name="Barber R.D."/>
            <person name="Zhang L."/>
            <person name="Harnack M."/>
            <person name="Olson M.V."/>
            <person name="Kaul R."/>
            <person name="Ingram-Smith C."/>
            <person name="Smith K.S."/>
        </authorList>
    </citation>
    <scope>NUCLEOTIDE SEQUENCE [LARGE SCALE GENOMIC DNA]</scope>
    <source>
        <strain evidence="2">ATCC 5969 / DSM 3671 / JCM 10134 / NBRC 103675 / OCM 69 / GP-6</strain>
    </source>
</reference>
<dbReference type="EMBL" id="CP002565">
    <property type="protein sequence ID" value="AEB67608.1"/>
    <property type="molecule type" value="Genomic_DNA"/>
</dbReference>
<dbReference type="GeneID" id="10460519"/>
<dbReference type="AlphaFoldDB" id="F4BYA3"/>
<protein>
    <submittedName>
        <fullName evidence="1">Uncharacterized protein</fullName>
    </submittedName>
</protein>
<dbReference type="KEGG" id="mcj:MCON_0818"/>
<evidence type="ECO:0000313" key="1">
    <source>
        <dbReference type="EMBL" id="AEB67608.1"/>
    </source>
</evidence>
<gene>
    <name evidence="1" type="ordered locus">MCON_0818</name>
</gene>
<proteinExistence type="predicted"/>
<organism evidence="1 2">
    <name type="scientific">Methanothrix soehngenii (strain ATCC 5969 / DSM 3671 / JCM 10134 / NBRC 103675 / OCM 69 / GP-6)</name>
    <name type="common">Methanosaeta concilii</name>
    <dbReference type="NCBI Taxonomy" id="990316"/>
    <lineage>
        <taxon>Archaea</taxon>
        <taxon>Methanobacteriati</taxon>
        <taxon>Methanobacteriota</taxon>
        <taxon>Stenosarchaea group</taxon>
        <taxon>Methanomicrobia</taxon>
        <taxon>Methanotrichales</taxon>
        <taxon>Methanotrichaceae</taxon>
        <taxon>Methanothrix</taxon>
    </lineage>
</organism>
<evidence type="ECO:0000313" key="2">
    <source>
        <dbReference type="Proteomes" id="UP000007807"/>
    </source>
</evidence>
<name>F4BYA3_METSG</name>